<evidence type="ECO:0000256" key="5">
    <source>
        <dbReference type="SAM" id="SignalP"/>
    </source>
</evidence>
<dbReference type="InterPro" id="IPR038219">
    <property type="entry name" value="Sep15/SelM_sf"/>
</dbReference>
<dbReference type="SUPFAM" id="SSF52833">
    <property type="entry name" value="Thioredoxin-like"/>
    <property type="match status" value="1"/>
</dbReference>
<feature type="chain" id="PRO_5040455922" description="Selenoprotein M" evidence="5">
    <location>
        <begin position="22"/>
        <end position="115"/>
    </location>
</feature>
<dbReference type="Gene3D" id="3.40.30.50">
    <property type="entry name" value="Sep15/SelM thioredoxin-like domain, active-site redox motif"/>
    <property type="match status" value="1"/>
</dbReference>
<evidence type="ECO:0000313" key="8">
    <source>
        <dbReference type="Proteomes" id="UP001152799"/>
    </source>
</evidence>
<gene>
    <name evidence="7" type="ORF">CEUTPL_LOCUS13269</name>
</gene>
<proteinExistence type="inferred from homology"/>
<dbReference type="Proteomes" id="UP001152799">
    <property type="component" value="Chromosome 8"/>
</dbReference>
<dbReference type="OrthoDB" id="25165at2759"/>
<protein>
    <recommendedName>
        <fullName evidence="4">Selenoprotein M</fullName>
    </recommendedName>
</protein>
<evidence type="ECO:0000259" key="6">
    <source>
        <dbReference type="Pfam" id="PF08806"/>
    </source>
</evidence>
<evidence type="ECO:0000256" key="3">
    <source>
        <dbReference type="ARBA" id="ARBA00022933"/>
    </source>
</evidence>
<dbReference type="GO" id="GO:0016491">
    <property type="term" value="F:oxidoreductase activity"/>
    <property type="evidence" value="ECO:0007669"/>
    <property type="project" value="TreeGrafter"/>
</dbReference>
<dbReference type="InterPro" id="IPR014912">
    <property type="entry name" value="Sep15_SelM_dom"/>
</dbReference>
<organism evidence="7 8">
    <name type="scientific">Ceutorhynchus assimilis</name>
    <name type="common">cabbage seed weevil</name>
    <dbReference type="NCBI Taxonomy" id="467358"/>
    <lineage>
        <taxon>Eukaryota</taxon>
        <taxon>Metazoa</taxon>
        <taxon>Ecdysozoa</taxon>
        <taxon>Arthropoda</taxon>
        <taxon>Hexapoda</taxon>
        <taxon>Insecta</taxon>
        <taxon>Pterygota</taxon>
        <taxon>Neoptera</taxon>
        <taxon>Endopterygota</taxon>
        <taxon>Coleoptera</taxon>
        <taxon>Polyphaga</taxon>
        <taxon>Cucujiformia</taxon>
        <taxon>Curculionidae</taxon>
        <taxon>Ceutorhynchinae</taxon>
        <taxon>Ceutorhynchus</taxon>
    </lineage>
</organism>
<dbReference type="InterPro" id="IPR039992">
    <property type="entry name" value="Sep15_SelM"/>
</dbReference>
<keyword evidence="3" id="KW-0712">Selenocysteine</keyword>
<dbReference type="PANTHER" id="PTHR13077:SF7">
    <property type="entry name" value="SELENOPROTEIN M"/>
    <property type="match status" value="1"/>
</dbReference>
<accession>A0A9N9MWF8</accession>
<dbReference type="PANTHER" id="PTHR13077">
    <property type="entry name" value="SELENOPROTEIN F"/>
    <property type="match status" value="1"/>
</dbReference>
<sequence length="115" mass="13436">MAKLIIAHCFVLLLVFNFNKAEQDTKIVSARIESCPGCSLKRLTQVRAFLYEDVPKYENVEWKKIQGAPPELLFLNEADEEVERIKLEKYNREECNDLLKSKGFRLKDSTKQKEL</sequence>
<evidence type="ECO:0000256" key="4">
    <source>
        <dbReference type="ARBA" id="ARBA00040773"/>
    </source>
</evidence>
<dbReference type="GO" id="GO:0005788">
    <property type="term" value="C:endoplasmic reticulum lumen"/>
    <property type="evidence" value="ECO:0007669"/>
    <property type="project" value="TreeGrafter"/>
</dbReference>
<dbReference type="EMBL" id="OU892284">
    <property type="protein sequence ID" value="CAG9772867.1"/>
    <property type="molecule type" value="Genomic_DNA"/>
</dbReference>
<comment type="similarity">
    <text evidence="1">Belongs to the selenoprotein M/F family.</text>
</comment>
<keyword evidence="2 5" id="KW-0732">Signal</keyword>
<dbReference type="InterPro" id="IPR036249">
    <property type="entry name" value="Thioredoxin-like_sf"/>
</dbReference>
<evidence type="ECO:0000313" key="7">
    <source>
        <dbReference type="EMBL" id="CAG9772867.1"/>
    </source>
</evidence>
<keyword evidence="8" id="KW-1185">Reference proteome</keyword>
<dbReference type="AlphaFoldDB" id="A0A9N9MWF8"/>
<name>A0A9N9MWF8_9CUCU</name>
<feature type="domain" description="Selenoprotein F/M" evidence="6">
    <location>
        <begin position="30"/>
        <end position="104"/>
    </location>
</feature>
<evidence type="ECO:0000256" key="1">
    <source>
        <dbReference type="ARBA" id="ARBA00005742"/>
    </source>
</evidence>
<feature type="signal peptide" evidence="5">
    <location>
        <begin position="1"/>
        <end position="21"/>
    </location>
</feature>
<dbReference type="Pfam" id="PF08806">
    <property type="entry name" value="Sep15_SelM"/>
    <property type="match status" value="1"/>
</dbReference>
<evidence type="ECO:0000256" key="2">
    <source>
        <dbReference type="ARBA" id="ARBA00022729"/>
    </source>
</evidence>
<reference evidence="7" key="1">
    <citation type="submission" date="2022-01" db="EMBL/GenBank/DDBJ databases">
        <authorList>
            <person name="King R."/>
        </authorList>
    </citation>
    <scope>NUCLEOTIDE SEQUENCE</scope>
</reference>